<dbReference type="PROSITE" id="PS00623">
    <property type="entry name" value="GMC_OXRED_1"/>
    <property type="match status" value="1"/>
</dbReference>
<feature type="binding site" evidence="6">
    <location>
        <position position="127"/>
    </location>
    <ligand>
        <name>FAD</name>
        <dbReference type="ChEBI" id="CHEBI:57692"/>
    </ligand>
</feature>
<dbReference type="PROSITE" id="PS00624">
    <property type="entry name" value="GMC_OXRED_2"/>
    <property type="match status" value="1"/>
</dbReference>
<dbReference type="InterPro" id="IPR000172">
    <property type="entry name" value="GMC_OxRdtase_N"/>
</dbReference>
<sequence length="552" mass="60655">MARPICALVQHIVFLVLFYAVVSSARPQHQQDGPSYLKFVHNATDFPSEDYYDYIIVGGGTAGCPLAATLSQSYRVLLLERGGVGYGNPNLMTVDGFLPTLLETDAFNSPAQAFTSEDGVPNARGRVLGGSSTINAGFYSRADHDFYSKSGMDWDLKLVNQSYEWVEKAVVFRPELKNWQSAVRDGLLEAGVDPYNGFSLDHLVGTKIGGSTFDRSGRRHSAADLLSYAKNVNIMVAVYASVERILLASTLAFPGSKQSAIGVVYRDQRGGYHHAMLRENGEVMLSAGALGSPQLLLLSGIGPRPYLSSWGIPVAYHHPHVGQYLYDNPRNGISIVPPIPLEHSLIQVVGITEKGAYVEAASNVISFASPTRSVFIRTPSPLHLTVATLMEKIIGPLSSGSLRLASTDVRVNPIVRFNYFSNPADIERCIEGTRKIGDILGSRSMDDFKFQEWFGVRNFRFVGPALPVDQSNHAQMADFCRRTVSTIWHYHGGCVVGKVVDRNHRIIGVNSLRIVDGSAFNISPGTNPQATLMMLGRYFGLKIIRERTRIRR</sequence>
<evidence type="ECO:0000259" key="11">
    <source>
        <dbReference type="PROSITE" id="PS00624"/>
    </source>
</evidence>
<evidence type="ECO:0000256" key="7">
    <source>
        <dbReference type="PIRSR" id="PIRSR000137-3"/>
    </source>
</evidence>
<feature type="disulfide bond" evidence="7">
    <location>
        <begin position="429"/>
        <end position="480"/>
    </location>
</feature>
<evidence type="ECO:0000256" key="5">
    <source>
        <dbReference type="ARBA" id="ARBA00022827"/>
    </source>
</evidence>
<dbReference type="GO" id="GO:0016614">
    <property type="term" value="F:oxidoreductase activity, acting on CH-OH group of donors"/>
    <property type="evidence" value="ECO:0007669"/>
    <property type="project" value="InterPro"/>
</dbReference>
<dbReference type="AlphaFoldDB" id="A0A5C7IJB7"/>
<dbReference type="InterPro" id="IPR012132">
    <property type="entry name" value="GMC_OxRdtase"/>
</dbReference>
<dbReference type="InterPro" id="IPR007867">
    <property type="entry name" value="GMC_OxRtase_C"/>
</dbReference>
<dbReference type="Pfam" id="PF00732">
    <property type="entry name" value="GMC_oxred_N"/>
    <property type="match status" value="1"/>
</dbReference>
<keyword evidence="5 6" id="KW-0274">FAD</keyword>
<feature type="chain" id="PRO_5022806444" description="Glucose-methanol-choline oxidoreductase N-terminal domain-containing protein" evidence="9">
    <location>
        <begin position="25"/>
        <end position="552"/>
    </location>
</feature>
<accession>A0A5C7IJB7</accession>
<dbReference type="SUPFAM" id="SSF51905">
    <property type="entry name" value="FAD/NAD(P)-binding domain"/>
    <property type="match status" value="1"/>
</dbReference>
<evidence type="ECO:0000256" key="2">
    <source>
        <dbReference type="ARBA" id="ARBA00010790"/>
    </source>
</evidence>
<evidence type="ECO:0000256" key="3">
    <source>
        <dbReference type="ARBA" id="ARBA00022630"/>
    </source>
</evidence>
<dbReference type="Gene3D" id="3.30.410.40">
    <property type="match status" value="1"/>
</dbReference>
<protein>
    <recommendedName>
        <fullName evidence="10 11">Glucose-methanol-choline oxidoreductase N-terminal domain-containing protein</fullName>
    </recommendedName>
</protein>
<feature type="domain" description="Glucose-methanol-choline oxidoreductase N-terminal" evidence="10">
    <location>
        <begin position="125"/>
        <end position="148"/>
    </location>
</feature>
<dbReference type="SUPFAM" id="SSF54373">
    <property type="entry name" value="FAD-linked reductases, C-terminal domain"/>
    <property type="match status" value="1"/>
</dbReference>
<dbReference type="Proteomes" id="UP000323000">
    <property type="component" value="Chromosome 2"/>
</dbReference>
<feature type="binding site" evidence="6">
    <location>
        <position position="517"/>
    </location>
    <ligand>
        <name>FAD</name>
        <dbReference type="ChEBI" id="CHEBI:57692"/>
    </ligand>
</feature>
<name>A0A5C7IJB7_9ROSI</name>
<keyword evidence="3 8" id="KW-0285">Flavoprotein</keyword>
<dbReference type="PIRSF" id="PIRSF000137">
    <property type="entry name" value="Alcohol_oxidase"/>
    <property type="match status" value="1"/>
</dbReference>
<dbReference type="Gene3D" id="3.50.50.60">
    <property type="entry name" value="FAD/NAD(P)-binding domain"/>
    <property type="match status" value="1"/>
</dbReference>
<evidence type="ECO:0000256" key="6">
    <source>
        <dbReference type="PIRSR" id="PIRSR000137-2"/>
    </source>
</evidence>
<dbReference type="EMBL" id="VAHF01000002">
    <property type="protein sequence ID" value="TXG69477.1"/>
    <property type="molecule type" value="Genomic_DNA"/>
</dbReference>
<comment type="caution">
    <text evidence="12">The sequence shown here is derived from an EMBL/GenBank/DDBJ whole genome shotgun (WGS) entry which is preliminary data.</text>
</comment>
<keyword evidence="7" id="KW-1015">Disulfide bond</keyword>
<organism evidence="12 13">
    <name type="scientific">Acer yangbiense</name>
    <dbReference type="NCBI Taxonomy" id="1000413"/>
    <lineage>
        <taxon>Eukaryota</taxon>
        <taxon>Viridiplantae</taxon>
        <taxon>Streptophyta</taxon>
        <taxon>Embryophyta</taxon>
        <taxon>Tracheophyta</taxon>
        <taxon>Spermatophyta</taxon>
        <taxon>Magnoliopsida</taxon>
        <taxon>eudicotyledons</taxon>
        <taxon>Gunneridae</taxon>
        <taxon>Pentapetalae</taxon>
        <taxon>rosids</taxon>
        <taxon>malvids</taxon>
        <taxon>Sapindales</taxon>
        <taxon>Sapindaceae</taxon>
        <taxon>Hippocastanoideae</taxon>
        <taxon>Acereae</taxon>
        <taxon>Acer</taxon>
    </lineage>
</organism>
<feature type="domain" description="Glucose-methanol-choline oxidoreductase N-terminal" evidence="11">
    <location>
        <begin position="288"/>
        <end position="302"/>
    </location>
</feature>
<evidence type="ECO:0000256" key="8">
    <source>
        <dbReference type="RuleBase" id="RU003968"/>
    </source>
</evidence>
<evidence type="ECO:0000313" key="13">
    <source>
        <dbReference type="Proteomes" id="UP000323000"/>
    </source>
</evidence>
<reference evidence="13" key="1">
    <citation type="journal article" date="2019" name="Gigascience">
        <title>De novo genome assembly of the endangered Acer yangbiense, a plant species with extremely small populations endemic to Yunnan Province, China.</title>
        <authorList>
            <person name="Yang J."/>
            <person name="Wariss H.M."/>
            <person name="Tao L."/>
            <person name="Zhang R."/>
            <person name="Yun Q."/>
            <person name="Hollingsworth P."/>
            <person name="Dao Z."/>
            <person name="Luo G."/>
            <person name="Guo H."/>
            <person name="Ma Y."/>
            <person name="Sun W."/>
        </authorList>
    </citation>
    <scope>NUCLEOTIDE SEQUENCE [LARGE SCALE GENOMIC DNA]</scope>
    <source>
        <strain evidence="13">cv. Malutang</strain>
    </source>
</reference>
<dbReference type="GO" id="GO:0050660">
    <property type="term" value="F:flavin adenine dinucleotide binding"/>
    <property type="evidence" value="ECO:0007669"/>
    <property type="project" value="InterPro"/>
</dbReference>
<feature type="binding site" evidence="6">
    <location>
        <begin position="488"/>
        <end position="489"/>
    </location>
    <ligand>
        <name>FAD</name>
        <dbReference type="ChEBI" id="CHEBI:57692"/>
    </ligand>
</feature>
<keyword evidence="4 9" id="KW-0732">Signal</keyword>
<comment type="cofactor">
    <cofactor evidence="1 6">
        <name>FAD</name>
        <dbReference type="ChEBI" id="CHEBI:57692"/>
    </cofactor>
</comment>
<dbReference type="InterPro" id="IPR036188">
    <property type="entry name" value="FAD/NAD-bd_sf"/>
</dbReference>
<gene>
    <name evidence="12" type="ORF">EZV62_004412</name>
</gene>
<feature type="signal peptide" evidence="9">
    <location>
        <begin position="1"/>
        <end position="24"/>
    </location>
</feature>
<dbReference type="InterPro" id="IPR051871">
    <property type="entry name" value="GMC_Oxidoreductase-Related"/>
</dbReference>
<feature type="binding site" evidence="6">
    <location>
        <begin position="80"/>
        <end position="81"/>
    </location>
    <ligand>
        <name>FAD</name>
        <dbReference type="ChEBI" id="CHEBI:57692"/>
    </ligand>
</feature>
<comment type="similarity">
    <text evidence="2 8">Belongs to the GMC oxidoreductase family.</text>
</comment>
<keyword evidence="13" id="KW-1185">Reference proteome</keyword>
<dbReference type="Pfam" id="PF05199">
    <property type="entry name" value="GMC_oxred_C"/>
    <property type="match status" value="1"/>
</dbReference>
<dbReference type="OrthoDB" id="269227at2759"/>
<feature type="binding site" evidence="6">
    <location>
        <position position="242"/>
    </location>
    <ligand>
        <name>FAD</name>
        <dbReference type="ChEBI" id="CHEBI:57692"/>
    </ligand>
</feature>
<dbReference type="PANTHER" id="PTHR45968">
    <property type="entry name" value="OSJNBA0019K04.7 PROTEIN"/>
    <property type="match status" value="1"/>
</dbReference>
<evidence type="ECO:0000259" key="10">
    <source>
        <dbReference type="PROSITE" id="PS00623"/>
    </source>
</evidence>
<evidence type="ECO:0000256" key="1">
    <source>
        <dbReference type="ARBA" id="ARBA00001974"/>
    </source>
</evidence>
<dbReference type="PANTHER" id="PTHR45968:SF2">
    <property type="entry name" value="(R)-MANDELONITRILE LYASE-LIKE"/>
    <property type="match status" value="1"/>
</dbReference>
<feature type="binding site" evidence="6">
    <location>
        <begin position="528"/>
        <end position="529"/>
    </location>
    <ligand>
        <name>FAD</name>
        <dbReference type="ChEBI" id="CHEBI:57692"/>
    </ligand>
</feature>
<proteinExistence type="inferred from homology"/>
<evidence type="ECO:0000313" key="12">
    <source>
        <dbReference type="EMBL" id="TXG69477.1"/>
    </source>
</evidence>
<evidence type="ECO:0000256" key="4">
    <source>
        <dbReference type="ARBA" id="ARBA00022729"/>
    </source>
</evidence>
<evidence type="ECO:0000256" key="9">
    <source>
        <dbReference type="SAM" id="SignalP"/>
    </source>
</evidence>